<feature type="signal peptide" evidence="2">
    <location>
        <begin position="1"/>
        <end position="19"/>
    </location>
</feature>
<evidence type="ECO:0000256" key="2">
    <source>
        <dbReference type="SAM" id="SignalP"/>
    </source>
</evidence>
<sequence>MLPVKGNLLVLSLVVFCVAVNGLPFNAKYRFARDTAEELIPEEEGSGSGNLYERDAIAQNASVLAAPVPGGHANATKEGAKDSKAASEKAEAKEEPKEKATKEQSKSFDDGQSLTSSEFANKPAADNKDVKEAPKVEEKKAQSKSDINENQAEDEVSEQQESPAEETSEEQPAQEGESEEEPSEEDGGNEEQQDNEENQEDSNEEDSGNNEEEKKKDQVASNLKMFFISPYQKNGEEDPSTRQILTYPAKSQGWGNTHQFGPSHIWNSDYPYFAYGYSWGCGHHGYGGIGHAKKSGVAKEEDAQCRDYVLIPAAPQASAVLSPAENGVARNFVNKDIACNDGDTECTQRQVIGSMAGGSMFGDGMGGLGLGFPGVPGLHTGISGYNMAGGFGDHMGNGHGGHHGGHRGAHGGGAGGGYAGGYGAHFFKAEEHGIPSYWNARADIPKGDVKGFFGGRGAAFFHGEDILPIHEAANGIGSGSSYGVGSAQYWDKTPNFGAIHSGFFGGRGGFGGYGGVGYGGRGGFGGYGGRGYGLGGWDSSGWWWMVSWRR</sequence>
<evidence type="ECO:0000256" key="1">
    <source>
        <dbReference type="SAM" id="MobiDB-lite"/>
    </source>
</evidence>
<evidence type="ECO:0000313" key="4">
    <source>
        <dbReference type="Proteomes" id="UP000594262"/>
    </source>
</evidence>
<organism evidence="3 4">
    <name type="scientific">Clytia hemisphaerica</name>
    <dbReference type="NCBI Taxonomy" id="252671"/>
    <lineage>
        <taxon>Eukaryota</taxon>
        <taxon>Metazoa</taxon>
        <taxon>Cnidaria</taxon>
        <taxon>Hydrozoa</taxon>
        <taxon>Hydroidolina</taxon>
        <taxon>Leptothecata</taxon>
        <taxon>Obeliida</taxon>
        <taxon>Clytiidae</taxon>
        <taxon>Clytia</taxon>
    </lineage>
</organism>
<feature type="chain" id="PRO_5029452625" description="Cnidarian restricted protein" evidence="2">
    <location>
        <begin position="20"/>
        <end position="550"/>
    </location>
</feature>
<dbReference type="OrthoDB" id="5990571at2759"/>
<feature type="compositionally biased region" description="Basic and acidic residues" evidence="1">
    <location>
        <begin position="125"/>
        <end position="147"/>
    </location>
</feature>
<feature type="compositionally biased region" description="Acidic residues" evidence="1">
    <location>
        <begin position="151"/>
        <end position="169"/>
    </location>
</feature>
<evidence type="ECO:0000313" key="3">
    <source>
        <dbReference type="EnsemblMetazoa" id="CLYHEMP010108.1"/>
    </source>
</evidence>
<protein>
    <recommendedName>
        <fullName evidence="5">Cnidarian restricted protein</fullName>
    </recommendedName>
</protein>
<accession>A0A7M5WSG3</accession>
<name>A0A7M5WSG3_9CNID</name>
<keyword evidence="2" id="KW-0732">Signal</keyword>
<proteinExistence type="predicted"/>
<feature type="compositionally biased region" description="Acidic residues" evidence="1">
    <location>
        <begin position="176"/>
        <end position="210"/>
    </location>
</feature>
<feature type="region of interest" description="Disordered" evidence="1">
    <location>
        <begin position="65"/>
        <end position="218"/>
    </location>
</feature>
<feature type="compositionally biased region" description="Basic and acidic residues" evidence="1">
    <location>
        <begin position="78"/>
        <end position="109"/>
    </location>
</feature>
<reference evidence="3" key="1">
    <citation type="submission" date="2021-01" db="UniProtKB">
        <authorList>
            <consortium name="EnsemblMetazoa"/>
        </authorList>
    </citation>
    <scope>IDENTIFICATION</scope>
</reference>
<evidence type="ECO:0008006" key="5">
    <source>
        <dbReference type="Google" id="ProtNLM"/>
    </source>
</evidence>
<dbReference type="AlphaFoldDB" id="A0A7M5WSG3"/>
<dbReference type="Proteomes" id="UP000594262">
    <property type="component" value="Unplaced"/>
</dbReference>
<dbReference type="EnsemblMetazoa" id="CLYHEMT010108.1">
    <property type="protein sequence ID" value="CLYHEMP010108.1"/>
    <property type="gene ID" value="CLYHEMG010108"/>
</dbReference>
<feature type="compositionally biased region" description="Polar residues" evidence="1">
    <location>
        <begin position="110"/>
        <end position="119"/>
    </location>
</feature>
<keyword evidence="4" id="KW-1185">Reference proteome</keyword>